<evidence type="ECO:0000256" key="1">
    <source>
        <dbReference type="SAM" id="MobiDB-lite"/>
    </source>
</evidence>
<dbReference type="Pfam" id="PF03703">
    <property type="entry name" value="bPH_2"/>
    <property type="match status" value="3"/>
</dbReference>
<dbReference type="PANTHER" id="PTHR34473:SF2">
    <property type="entry name" value="UPF0699 TRANSMEMBRANE PROTEIN YDBT"/>
    <property type="match status" value="1"/>
</dbReference>
<feature type="transmembrane region" description="Helical" evidence="2">
    <location>
        <begin position="424"/>
        <end position="447"/>
    </location>
</feature>
<evidence type="ECO:0000259" key="3">
    <source>
        <dbReference type="Pfam" id="PF03703"/>
    </source>
</evidence>
<keyword evidence="2" id="KW-1133">Transmembrane helix</keyword>
<dbReference type="InterPro" id="IPR005182">
    <property type="entry name" value="YdbS-like_PH"/>
</dbReference>
<feature type="transmembrane region" description="Helical" evidence="2">
    <location>
        <begin position="396"/>
        <end position="418"/>
    </location>
</feature>
<feature type="transmembrane region" description="Helical" evidence="2">
    <location>
        <begin position="208"/>
        <end position="228"/>
    </location>
</feature>
<feature type="region of interest" description="Disordered" evidence="1">
    <location>
        <begin position="1"/>
        <end position="33"/>
    </location>
</feature>
<feature type="transmembrane region" description="Helical" evidence="2">
    <location>
        <begin position="262"/>
        <end position="285"/>
    </location>
</feature>
<accession>A0ABS7PCF2</accession>
<protein>
    <submittedName>
        <fullName evidence="4">PH domain-containing protein</fullName>
    </submittedName>
</protein>
<dbReference type="PIRSF" id="PIRSF026631">
    <property type="entry name" value="UCP026631"/>
    <property type="match status" value="1"/>
</dbReference>
<feature type="transmembrane region" description="Helical" evidence="2">
    <location>
        <begin position="64"/>
        <end position="89"/>
    </location>
</feature>
<feature type="domain" description="YdbS-like PH" evidence="3">
    <location>
        <begin position="452"/>
        <end position="520"/>
    </location>
</feature>
<dbReference type="RefSeq" id="WP_222824379.1">
    <property type="nucleotide sequence ID" value="NZ_JAHWXP010000002.1"/>
</dbReference>
<feature type="domain" description="YdbS-like PH" evidence="3">
    <location>
        <begin position="294"/>
        <end position="358"/>
    </location>
</feature>
<comment type="caution">
    <text evidence="4">The sequence shown here is derived from an EMBL/GenBank/DDBJ whole genome shotgun (WGS) entry which is preliminary data.</text>
</comment>
<sequence length="537" mass="58696">MSELSASDPNREETPDSAAVGESTDGEPKRTDPRTFLVQAVQTVPRTIVPLVAVALATRDEGSFAVPVMLGLGVLLLAAITFFTFLGWWRQTYRVGESDIRLETGVLSRAARSVPYERIQDVSLEQGFVPRLFGLTSVKFETGAGGSDEIKLAYLSNDEGERLRELVRELRDEADGVAASAAAQEAREEQGAQEADAQLLFAMGPRRLFVFGLFEFSLALVAFLGAAAQQLDFLLPFDIWDFDFWRGLVAGQGEQLAELGPIAQALGAVAAIITLLVVGVVSGIAKTFARDWDFRLERTPKGFRRRRGLFTRTDVVMPVHRVQAVRIGTGAVRHRFGWKSLKLVSLGQDAGNASHVVAPFAKAAELTPILEVAGFPLPPRGLAWHRTTGSYRVVSALFNAVSFVLLGAAVAVATHLFVPERYDWLWLVAAALAVMAGFTAIQQLFLWRVERHAISPRHLYKRSGWLAPGYKIADRVKLQSVEIARGPLGRMFGYVTLNLGLAGGHFALPGLPREEAEALRCALLASMVETDFSRLVK</sequence>
<keyword evidence="2" id="KW-0472">Membrane</keyword>
<organism evidence="4 5">
    <name type="scientific">Alteriqipengyuania abyssalis</name>
    <dbReference type="NCBI Taxonomy" id="2860200"/>
    <lineage>
        <taxon>Bacteria</taxon>
        <taxon>Pseudomonadati</taxon>
        <taxon>Pseudomonadota</taxon>
        <taxon>Alphaproteobacteria</taxon>
        <taxon>Sphingomonadales</taxon>
        <taxon>Erythrobacteraceae</taxon>
        <taxon>Alteriqipengyuania</taxon>
    </lineage>
</organism>
<evidence type="ECO:0000313" key="5">
    <source>
        <dbReference type="Proteomes" id="UP000759298"/>
    </source>
</evidence>
<evidence type="ECO:0000313" key="4">
    <source>
        <dbReference type="EMBL" id="MBY8336740.1"/>
    </source>
</evidence>
<evidence type="ECO:0000256" key="2">
    <source>
        <dbReference type="SAM" id="Phobius"/>
    </source>
</evidence>
<dbReference type="InterPro" id="IPR014529">
    <property type="entry name" value="UCP026631"/>
</dbReference>
<dbReference type="EMBL" id="JAHWXP010000002">
    <property type="protein sequence ID" value="MBY8336740.1"/>
    <property type="molecule type" value="Genomic_DNA"/>
</dbReference>
<dbReference type="Proteomes" id="UP000759298">
    <property type="component" value="Unassembled WGS sequence"/>
</dbReference>
<keyword evidence="2" id="KW-0812">Transmembrane</keyword>
<proteinExistence type="predicted"/>
<feature type="domain" description="YdbS-like PH" evidence="3">
    <location>
        <begin position="88"/>
        <end position="166"/>
    </location>
</feature>
<name>A0ABS7PCF2_9SPHN</name>
<dbReference type="PANTHER" id="PTHR34473">
    <property type="entry name" value="UPF0699 TRANSMEMBRANE PROTEIN YDBS"/>
    <property type="match status" value="1"/>
</dbReference>
<gene>
    <name evidence="4" type="ORF">KYN89_06735</name>
</gene>
<reference evidence="4 5" key="1">
    <citation type="submission" date="2021-07" db="EMBL/GenBank/DDBJ databases">
        <title>Alteriqipengyuania abyssalis NZ-12B nov, sp.nov isolated from deep sea sponge in pacific ocean.</title>
        <authorList>
            <person name="Tareen S."/>
            <person name="Wink J."/>
        </authorList>
    </citation>
    <scope>NUCLEOTIDE SEQUENCE [LARGE SCALE GENOMIC DNA]</scope>
    <source>
        <strain evidence="4 5">NZ-12B</strain>
    </source>
</reference>
<keyword evidence="5" id="KW-1185">Reference proteome</keyword>